<proteinExistence type="predicted"/>
<dbReference type="PANTHER" id="PTHR24221:SF503">
    <property type="entry name" value="MITOCHONDRIAL POTASSIUM CHANNEL ATP-BINDING SUBUNIT"/>
    <property type="match status" value="1"/>
</dbReference>
<dbReference type="InterPro" id="IPR003439">
    <property type="entry name" value="ABC_transporter-like_ATP-bd"/>
</dbReference>
<feature type="transmembrane region" description="Helical" evidence="7">
    <location>
        <begin position="240"/>
        <end position="261"/>
    </location>
</feature>
<dbReference type="Gene3D" id="3.40.50.300">
    <property type="entry name" value="P-loop containing nucleotide triphosphate hydrolases"/>
    <property type="match status" value="1"/>
</dbReference>
<protein>
    <submittedName>
        <fullName evidence="10">ABC transporter B family member 5</fullName>
    </submittedName>
</protein>
<evidence type="ECO:0000256" key="6">
    <source>
        <dbReference type="ARBA" id="ARBA00023136"/>
    </source>
</evidence>
<evidence type="ECO:0000259" key="9">
    <source>
        <dbReference type="PROSITE" id="PS50929"/>
    </source>
</evidence>
<dbReference type="Gene3D" id="1.20.1560.10">
    <property type="entry name" value="ABC transporter type 1, transmembrane domain"/>
    <property type="match status" value="1"/>
</dbReference>
<sequence>MEHKVEGNKIIKIICKELLKDNISVTFILAVIIIIIIIVKALEYKIKKLEQIIGSNATVSKLKETIFIIWIYHIIVTLLWEIKTPIFTRIIGTFQTRISIKAFRSLIDLHWVDSRNMKNGKIQYCIDNGSRATGKIINILLLDLFPQIITQLISFCAIGVNFGKEYIGFIAVYLICCVGLNYWISNQRLKYKSRYNECKIHVDKFLYESLHNLDNILVYQSANHEEDKYRRNLNLLQKNILYFKTLGSIFELIFLIISISFKTSIYYYYLINTDGNEVSCNLRQLSVLVGLIEKSSAMSGNIYKKIKISILNCQSIIKYLEAEKEYFKNRDLIFQKTVELKNICFVAGNRRIIENINLTIKKGEKIAIIGENGTGKTTLLKIITGLYDYIGDIIIDGILTNNIERENILQLFSYIGQDPLIYDDSIYYNLIYGNWGLSQAKIIEVSKMVGLHDSIMELEGNYKYRAGENGCRLSSGQRKKITIARAILNNRDVILVDDPCRFLDQKSYKIFIDILINKLESKTIIIATYDLKVIKYFNRIFQLKNGMLIEINNKYELEPS</sequence>
<dbReference type="PROSITE" id="PS00211">
    <property type="entry name" value="ABC_TRANSPORTER_1"/>
    <property type="match status" value="1"/>
</dbReference>
<dbReference type="SUPFAM" id="SSF90123">
    <property type="entry name" value="ABC transporter transmembrane region"/>
    <property type="match status" value="1"/>
</dbReference>
<dbReference type="InterPro" id="IPR003593">
    <property type="entry name" value="AAA+_ATPase"/>
</dbReference>
<dbReference type="InterPro" id="IPR027417">
    <property type="entry name" value="P-loop_NTPase"/>
</dbReference>
<feature type="transmembrane region" description="Helical" evidence="7">
    <location>
        <begin position="21"/>
        <end position="42"/>
    </location>
</feature>
<keyword evidence="3" id="KW-0547">Nucleotide-binding</keyword>
<feature type="transmembrane region" description="Helical" evidence="7">
    <location>
        <begin position="139"/>
        <end position="160"/>
    </location>
</feature>
<comment type="subcellular location">
    <subcellularLocation>
        <location evidence="1">Membrane</location>
        <topology evidence="1">Multi-pass membrane protein</topology>
    </subcellularLocation>
</comment>
<dbReference type="PROSITE" id="PS50893">
    <property type="entry name" value="ABC_TRANSPORTER_2"/>
    <property type="match status" value="1"/>
</dbReference>
<evidence type="ECO:0000256" key="7">
    <source>
        <dbReference type="SAM" id="Phobius"/>
    </source>
</evidence>
<dbReference type="SUPFAM" id="SSF52540">
    <property type="entry name" value="P-loop containing nucleoside triphosphate hydrolases"/>
    <property type="match status" value="1"/>
</dbReference>
<feature type="transmembrane region" description="Helical" evidence="7">
    <location>
        <begin position="62"/>
        <end position="80"/>
    </location>
</feature>
<evidence type="ECO:0000256" key="4">
    <source>
        <dbReference type="ARBA" id="ARBA00022840"/>
    </source>
</evidence>
<accession>A0ABQ7HVH9</accession>
<dbReference type="InterPro" id="IPR017871">
    <property type="entry name" value="ABC_transporter-like_CS"/>
</dbReference>
<feature type="domain" description="ABC transporter" evidence="8">
    <location>
        <begin position="338"/>
        <end position="559"/>
    </location>
</feature>
<dbReference type="InterPro" id="IPR039421">
    <property type="entry name" value="Type_1_exporter"/>
</dbReference>
<dbReference type="PROSITE" id="PS50929">
    <property type="entry name" value="ABC_TM1F"/>
    <property type="match status" value="1"/>
</dbReference>
<keyword evidence="2 7" id="KW-0812">Transmembrane</keyword>
<feature type="transmembrane region" description="Helical" evidence="7">
    <location>
        <begin position="166"/>
        <end position="184"/>
    </location>
</feature>
<dbReference type="EMBL" id="SBIQ01000408">
    <property type="protein sequence ID" value="KAF7677996.1"/>
    <property type="molecule type" value="Genomic_DNA"/>
</dbReference>
<keyword evidence="5 7" id="KW-1133">Transmembrane helix</keyword>
<dbReference type="Pfam" id="PF00005">
    <property type="entry name" value="ABC_tran"/>
    <property type="match status" value="1"/>
</dbReference>
<evidence type="ECO:0000259" key="8">
    <source>
        <dbReference type="PROSITE" id="PS50893"/>
    </source>
</evidence>
<evidence type="ECO:0000313" key="10">
    <source>
        <dbReference type="EMBL" id="KAF7677996.1"/>
    </source>
</evidence>
<evidence type="ECO:0000313" key="11">
    <source>
        <dbReference type="Proteomes" id="UP001516464"/>
    </source>
</evidence>
<dbReference type="InterPro" id="IPR011527">
    <property type="entry name" value="ABC1_TM_dom"/>
</dbReference>
<evidence type="ECO:0000256" key="1">
    <source>
        <dbReference type="ARBA" id="ARBA00004141"/>
    </source>
</evidence>
<gene>
    <name evidence="10" type="primary">abcB5_0</name>
    <name evidence="10" type="ORF">TCON_2620</name>
</gene>
<evidence type="ECO:0000256" key="2">
    <source>
        <dbReference type="ARBA" id="ARBA00022692"/>
    </source>
</evidence>
<organism evidence="10 11">
    <name type="scientific">Astathelohania contejeani</name>
    <dbReference type="NCBI Taxonomy" id="164912"/>
    <lineage>
        <taxon>Eukaryota</taxon>
        <taxon>Fungi</taxon>
        <taxon>Fungi incertae sedis</taxon>
        <taxon>Microsporidia</taxon>
        <taxon>Astathelohaniidae</taxon>
        <taxon>Astathelohania</taxon>
    </lineage>
</organism>
<dbReference type="InterPro" id="IPR036640">
    <property type="entry name" value="ABC1_TM_sf"/>
</dbReference>
<evidence type="ECO:0000256" key="5">
    <source>
        <dbReference type="ARBA" id="ARBA00022989"/>
    </source>
</evidence>
<dbReference type="PANTHER" id="PTHR24221">
    <property type="entry name" value="ATP-BINDING CASSETTE SUB-FAMILY B"/>
    <property type="match status" value="1"/>
</dbReference>
<name>A0ABQ7HVH9_9MICR</name>
<keyword evidence="4" id="KW-0067">ATP-binding</keyword>
<keyword evidence="11" id="KW-1185">Reference proteome</keyword>
<feature type="domain" description="ABC transmembrane type-1" evidence="9">
    <location>
        <begin position="23"/>
        <end position="271"/>
    </location>
</feature>
<evidence type="ECO:0000256" key="3">
    <source>
        <dbReference type="ARBA" id="ARBA00022741"/>
    </source>
</evidence>
<comment type="caution">
    <text evidence="10">The sequence shown here is derived from an EMBL/GenBank/DDBJ whole genome shotgun (WGS) entry which is preliminary data.</text>
</comment>
<dbReference type="SMART" id="SM00382">
    <property type="entry name" value="AAA"/>
    <property type="match status" value="1"/>
</dbReference>
<dbReference type="Proteomes" id="UP001516464">
    <property type="component" value="Unassembled WGS sequence"/>
</dbReference>
<keyword evidence="6 7" id="KW-0472">Membrane</keyword>
<reference evidence="10 11" key="1">
    <citation type="submission" date="2019-01" db="EMBL/GenBank/DDBJ databases">
        <title>Genomes sequencing and comparative genomics of infectious freshwater microsporidia, Cucumispora dikerogammari and Thelohania contejeani.</title>
        <authorList>
            <person name="Cormier A."/>
            <person name="Giraud I."/>
            <person name="Wattier R."/>
            <person name="Teixeira M."/>
            <person name="Grandjean F."/>
            <person name="Rigaud T."/>
            <person name="Cordaux R."/>
        </authorList>
    </citation>
    <scope>NUCLEOTIDE SEQUENCE [LARGE SCALE GENOMIC DNA]</scope>
    <source>
        <strain evidence="10">T1</strain>
        <tissue evidence="10">Spores</tissue>
    </source>
</reference>